<dbReference type="Proteomes" id="UP001231189">
    <property type="component" value="Unassembled WGS sequence"/>
</dbReference>
<dbReference type="SUPFAM" id="SSF81383">
    <property type="entry name" value="F-box domain"/>
    <property type="match status" value="1"/>
</dbReference>
<keyword evidence="2" id="KW-1185">Reference proteome</keyword>
<evidence type="ECO:0008006" key="3">
    <source>
        <dbReference type="Google" id="ProtNLM"/>
    </source>
</evidence>
<name>A0AAD8VR51_LOLMU</name>
<dbReference type="EMBL" id="JAUUTY010000006">
    <property type="protein sequence ID" value="KAK1614090.1"/>
    <property type="molecule type" value="Genomic_DNA"/>
</dbReference>
<organism evidence="1 2">
    <name type="scientific">Lolium multiflorum</name>
    <name type="common">Italian ryegrass</name>
    <name type="synonym">Lolium perenne subsp. multiflorum</name>
    <dbReference type="NCBI Taxonomy" id="4521"/>
    <lineage>
        <taxon>Eukaryota</taxon>
        <taxon>Viridiplantae</taxon>
        <taxon>Streptophyta</taxon>
        <taxon>Embryophyta</taxon>
        <taxon>Tracheophyta</taxon>
        <taxon>Spermatophyta</taxon>
        <taxon>Magnoliopsida</taxon>
        <taxon>Liliopsida</taxon>
        <taxon>Poales</taxon>
        <taxon>Poaceae</taxon>
        <taxon>BOP clade</taxon>
        <taxon>Pooideae</taxon>
        <taxon>Poodae</taxon>
        <taxon>Poeae</taxon>
        <taxon>Poeae Chloroplast Group 2 (Poeae type)</taxon>
        <taxon>Loliodinae</taxon>
        <taxon>Loliinae</taxon>
        <taxon>Lolium</taxon>
    </lineage>
</organism>
<dbReference type="CDD" id="cd22160">
    <property type="entry name" value="F-box_AtFBL13-like"/>
    <property type="match status" value="1"/>
</dbReference>
<reference evidence="1" key="1">
    <citation type="submission" date="2023-07" db="EMBL/GenBank/DDBJ databases">
        <title>A chromosome-level genome assembly of Lolium multiflorum.</title>
        <authorList>
            <person name="Chen Y."/>
            <person name="Copetti D."/>
            <person name="Kolliker R."/>
            <person name="Studer B."/>
        </authorList>
    </citation>
    <scope>NUCLEOTIDE SEQUENCE</scope>
    <source>
        <strain evidence="1">02402/16</strain>
        <tissue evidence="1">Leaf</tissue>
    </source>
</reference>
<gene>
    <name evidence="1" type="ORF">QYE76_019607</name>
</gene>
<comment type="caution">
    <text evidence="1">The sequence shown here is derived from an EMBL/GenBank/DDBJ whole genome shotgun (WGS) entry which is preliminary data.</text>
</comment>
<sequence>MLQHILSFLPAQEAVQTCVLARRWSHLWRSTTGLRLVGRDGPGPARDLRKFVGNLLRRHDKRTDLHTVEIKITFDPYSDGDNLPYVVLWIRSAVRRRVRSLTLHHFGPFLDLDTSQQLGPSLYLEGAHIDSPHLTTLDLASVDLECTLLDFASCPALEYLKLHECYISLSKIYSASLKHLSITGCFYDPPCRLHVSTPGLVLRLDNFWGVTPFFENMVQLETAWVNLGRYCQDTCCSYLQYDIYCGADNACLSCDDYSAELVLLGGISSARHLELISEFQNITFSRDLEHCPVFRNLKTLLLNEYWCMPPAGCDRLACILKNSPVLEKLTLELFSKGPNHEVEMKGNYGTMEGMSAISEHLKIVQVKCNAVDEKILEVLKFLRALNIRRTACRDTKLVESFWTSLVLVTREDSMSSNGENIGGCRRRLNLFCSLVD</sequence>
<dbReference type="AlphaFoldDB" id="A0AAD8VR51"/>
<evidence type="ECO:0000313" key="1">
    <source>
        <dbReference type="EMBL" id="KAK1614090.1"/>
    </source>
</evidence>
<dbReference type="InterPro" id="IPR053781">
    <property type="entry name" value="F-box_AtFBL13-like"/>
</dbReference>
<accession>A0AAD8VR51</accession>
<dbReference type="InterPro" id="IPR032675">
    <property type="entry name" value="LRR_dom_sf"/>
</dbReference>
<dbReference type="InterPro" id="IPR053197">
    <property type="entry name" value="F-box_SCFL_complex_component"/>
</dbReference>
<dbReference type="PANTHER" id="PTHR34223">
    <property type="entry name" value="OS11G0201299 PROTEIN"/>
    <property type="match status" value="1"/>
</dbReference>
<evidence type="ECO:0000313" key="2">
    <source>
        <dbReference type="Proteomes" id="UP001231189"/>
    </source>
</evidence>
<protein>
    <recommendedName>
        <fullName evidence="3">F-box domain-containing protein</fullName>
    </recommendedName>
</protein>
<dbReference type="InterPro" id="IPR036047">
    <property type="entry name" value="F-box-like_dom_sf"/>
</dbReference>
<dbReference type="SUPFAM" id="SSF52047">
    <property type="entry name" value="RNI-like"/>
    <property type="match status" value="1"/>
</dbReference>
<proteinExistence type="predicted"/>
<dbReference type="PANTHER" id="PTHR34223:SF80">
    <property type="entry name" value="OS11G0205900 PROTEIN"/>
    <property type="match status" value="1"/>
</dbReference>
<dbReference type="Gene3D" id="3.80.10.10">
    <property type="entry name" value="Ribonuclease Inhibitor"/>
    <property type="match status" value="1"/>
</dbReference>